<name>A0ABW8MPP4_9BURK</name>
<reference evidence="1 2" key="1">
    <citation type="submission" date="2024-11" db="EMBL/GenBank/DDBJ databases">
        <title>Using genomics to understand microbial adaptation to soil warming.</title>
        <authorList>
            <person name="Deangelis K.M. PhD."/>
        </authorList>
    </citation>
    <scope>NUCLEOTIDE SEQUENCE [LARGE SCALE GENOMIC DNA]</scope>
    <source>
        <strain evidence="1 2">GAS97</strain>
    </source>
</reference>
<gene>
    <name evidence="1" type="ORF">ABH943_004662</name>
</gene>
<evidence type="ECO:0008006" key="3">
    <source>
        <dbReference type="Google" id="ProtNLM"/>
    </source>
</evidence>
<proteinExistence type="predicted"/>
<comment type="caution">
    <text evidence="1">The sequence shown here is derived from an EMBL/GenBank/DDBJ whole genome shotgun (WGS) entry which is preliminary data.</text>
</comment>
<evidence type="ECO:0000313" key="2">
    <source>
        <dbReference type="Proteomes" id="UP001620514"/>
    </source>
</evidence>
<dbReference type="Proteomes" id="UP001620514">
    <property type="component" value="Unassembled WGS sequence"/>
</dbReference>
<accession>A0ABW8MPP4</accession>
<evidence type="ECO:0000313" key="1">
    <source>
        <dbReference type="EMBL" id="MFK4444640.1"/>
    </source>
</evidence>
<dbReference type="NCBIfam" id="NF033394">
    <property type="entry name" value="capsid_maj_Podo"/>
    <property type="match status" value="1"/>
</dbReference>
<sequence>MALQNPSSTLTEIVTTTLRNRTGKLADNITKNNALLFRLRKRGNVKTVSGGRTIVQELEYAENGTFKRYSGYEALNISPSDVFTGAEFNYAQAAVAVSISGLEQLQNTGEEAIIDLLESRIKNAERTLVNNIALDCYSDGTADGGRQIGGLALLVSTTPTTGVVGGIDASTTVGTFWRNTKFSGVTDGGSATTSANIQSYMNRVYVQQVRQTDKPDLIIADNNYFRMYLESLQAIQRITSNEMGEAGFDSLKYMNSDVVLDGGFGGGAPANQMYFLNTDYIFFRPHVDRNFAPIGDDRYAVNQDAMVKLVGFAGNMTVSNRRLQAVFLA</sequence>
<organism evidence="1 2">
    <name type="scientific">Caballeronia udeis</name>
    <dbReference type="NCBI Taxonomy" id="1232866"/>
    <lineage>
        <taxon>Bacteria</taxon>
        <taxon>Pseudomonadati</taxon>
        <taxon>Pseudomonadota</taxon>
        <taxon>Betaproteobacteria</taxon>
        <taxon>Burkholderiales</taxon>
        <taxon>Burkholderiaceae</taxon>
        <taxon>Caballeronia</taxon>
    </lineage>
</organism>
<keyword evidence="2" id="KW-1185">Reference proteome</keyword>
<dbReference type="InterPro" id="IPR049718">
    <property type="entry name" value="AKO59007-like"/>
</dbReference>
<dbReference type="EMBL" id="JBIYDN010000015">
    <property type="protein sequence ID" value="MFK4444640.1"/>
    <property type="molecule type" value="Genomic_DNA"/>
</dbReference>
<protein>
    <recommendedName>
        <fullName evidence="3">Phage major capsid protein</fullName>
    </recommendedName>
</protein>
<dbReference type="RefSeq" id="WP_404609731.1">
    <property type="nucleotide sequence ID" value="NZ_JBIYDN010000015.1"/>
</dbReference>